<dbReference type="RefSeq" id="WP_231417231.1">
    <property type="nucleotide sequence ID" value="NZ_CP126446.1"/>
</dbReference>
<dbReference type="EMBL" id="CP126446">
    <property type="protein sequence ID" value="WIF96971.1"/>
    <property type="molecule type" value="Genomic_DNA"/>
</dbReference>
<keyword evidence="1" id="KW-0472">Membrane</keyword>
<evidence type="ECO:0000313" key="2">
    <source>
        <dbReference type="EMBL" id="WIF96971.1"/>
    </source>
</evidence>
<evidence type="ECO:0000313" key="3">
    <source>
        <dbReference type="Proteomes" id="UP001236652"/>
    </source>
</evidence>
<reference evidence="2 3" key="1">
    <citation type="submission" date="2023-05" db="EMBL/GenBank/DDBJ databases">
        <title>Comparative genomics reveals the evidence of polycyclic aromatic hydrocarbons degradation in moderately halophilic genus Pontibacillus.</title>
        <authorList>
            <person name="Yang H."/>
            <person name="Qian Z."/>
        </authorList>
    </citation>
    <scope>NUCLEOTIDE SEQUENCE [LARGE SCALE GENOMIC DNA]</scope>
    <source>
        <strain evidence="3">HN14</strain>
    </source>
</reference>
<gene>
    <name evidence="2" type="ORF">QNI29_14640</name>
</gene>
<organism evidence="2 3">
    <name type="scientific">Pontibacillus chungwhensis</name>
    <dbReference type="NCBI Taxonomy" id="265426"/>
    <lineage>
        <taxon>Bacteria</taxon>
        <taxon>Bacillati</taxon>
        <taxon>Bacillota</taxon>
        <taxon>Bacilli</taxon>
        <taxon>Bacillales</taxon>
        <taxon>Bacillaceae</taxon>
        <taxon>Pontibacillus</taxon>
    </lineage>
</organism>
<sequence>MDDTRKQVVVDEIRYWKNHQLLPKEYCDFLLALYTEGEDDSSSEKKAFPLKAWLTSILVMILLALLPISFLVIYFTEISMLMQTGLHLIFLIMTAVGYSYFKKTNSIYVHISIIVFLLLFLIISVYLVKESAQVVSLLHITILFNCLLWILLGVWKKVFYLIASGVIGIVMWLLFIFF</sequence>
<keyword evidence="1" id="KW-0812">Transmembrane</keyword>
<feature type="transmembrane region" description="Helical" evidence="1">
    <location>
        <begin position="107"/>
        <end position="127"/>
    </location>
</feature>
<dbReference type="Proteomes" id="UP001236652">
    <property type="component" value="Chromosome"/>
</dbReference>
<feature type="transmembrane region" description="Helical" evidence="1">
    <location>
        <begin position="81"/>
        <end position="101"/>
    </location>
</feature>
<accession>A0ABY8UZ95</accession>
<protein>
    <recommendedName>
        <fullName evidence="4">DUF1700 domain-containing protein</fullName>
    </recommendedName>
</protein>
<keyword evidence="3" id="KW-1185">Reference proteome</keyword>
<name>A0ABY8UZ95_9BACI</name>
<keyword evidence="1" id="KW-1133">Transmembrane helix</keyword>
<feature type="transmembrane region" description="Helical" evidence="1">
    <location>
        <begin position="52"/>
        <end position="74"/>
    </location>
</feature>
<evidence type="ECO:0008006" key="4">
    <source>
        <dbReference type="Google" id="ProtNLM"/>
    </source>
</evidence>
<evidence type="ECO:0000256" key="1">
    <source>
        <dbReference type="SAM" id="Phobius"/>
    </source>
</evidence>
<feature type="transmembrane region" description="Helical" evidence="1">
    <location>
        <begin position="134"/>
        <end position="152"/>
    </location>
</feature>
<feature type="transmembrane region" description="Helical" evidence="1">
    <location>
        <begin position="158"/>
        <end position="177"/>
    </location>
</feature>
<proteinExistence type="predicted"/>